<evidence type="ECO:0000313" key="16">
    <source>
        <dbReference type="EMBL" id="GMN35541.1"/>
    </source>
</evidence>
<reference evidence="16" key="1">
    <citation type="submission" date="2023-07" db="EMBL/GenBank/DDBJ databases">
        <title>draft genome sequence of fig (Ficus carica).</title>
        <authorList>
            <person name="Takahashi T."/>
            <person name="Nishimura K."/>
        </authorList>
    </citation>
    <scope>NUCLEOTIDE SEQUENCE</scope>
</reference>
<dbReference type="InterPro" id="IPR045034">
    <property type="entry name" value="O-acyltransferase_WSD1-like"/>
</dbReference>
<comment type="similarity">
    <text evidence="11">In the N-terminal section; belongs to the long-chain O-acyltransferase family.</text>
</comment>
<feature type="domain" description="O-acyltransferase WSD1-like N-terminal" evidence="15">
    <location>
        <begin position="91"/>
        <end position="299"/>
    </location>
</feature>
<evidence type="ECO:0000256" key="4">
    <source>
        <dbReference type="ARBA" id="ARBA00005189"/>
    </source>
</evidence>
<evidence type="ECO:0000256" key="14">
    <source>
        <dbReference type="SAM" id="MobiDB-lite"/>
    </source>
</evidence>
<protein>
    <recommendedName>
        <fullName evidence="15">O-acyltransferase WSD1-like N-terminal domain-containing protein</fullName>
    </recommendedName>
</protein>
<evidence type="ECO:0000256" key="8">
    <source>
        <dbReference type="ARBA" id="ARBA00022989"/>
    </source>
</evidence>
<name>A0AA88A7D9_FICCA</name>
<dbReference type="PANTHER" id="PTHR31650">
    <property type="entry name" value="O-ACYLTRANSFERASE (WSD1-LIKE) FAMILY PROTEIN"/>
    <property type="match status" value="1"/>
</dbReference>
<dbReference type="AlphaFoldDB" id="A0AA88A7D9"/>
<gene>
    <name evidence="16" type="ORF">TIFTF001_042241</name>
</gene>
<evidence type="ECO:0000256" key="7">
    <source>
        <dbReference type="ARBA" id="ARBA00022692"/>
    </source>
</evidence>
<dbReference type="GO" id="GO:0047196">
    <property type="term" value="F:long-chain-alcohol O-fatty-acyltransferase activity"/>
    <property type="evidence" value="ECO:0007669"/>
    <property type="project" value="UniProtKB-EC"/>
</dbReference>
<evidence type="ECO:0000313" key="17">
    <source>
        <dbReference type="Proteomes" id="UP001187192"/>
    </source>
</evidence>
<dbReference type="SUPFAM" id="SSF52777">
    <property type="entry name" value="CoA-dependent acyltransferases"/>
    <property type="match status" value="1"/>
</dbReference>
<dbReference type="Proteomes" id="UP001187192">
    <property type="component" value="Unassembled WGS sequence"/>
</dbReference>
<comment type="catalytic activity">
    <reaction evidence="13">
        <text>an acyl-CoA + a 1,2-diacyl-sn-glycerol = a triacyl-sn-glycerol + CoA</text>
        <dbReference type="Rhea" id="RHEA:10868"/>
        <dbReference type="ChEBI" id="CHEBI:17815"/>
        <dbReference type="ChEBI" id="CHEBI:57287"/>
        <dbReference type="ChEBI" id="CHEBI:58342"/>
        <dbReference type="ChEBI" id="CHEBI:64615"/>
        <dbReference type="EC" id="2.3.1.20"/>
    </reaction>
</comment>
<keyword evidence="9" id="KW-0472">Membrane</keyword>
<evidence type="ECO:0000256" key="2">
    <source>
        <dbReference type="ARBA" id="ARBA00004389"/>
    </source>
</evidence>
<keyword evidence="10" id="KW-0012">Acyltransferase</keyword>
<proteinExistence type="inferred from homology"/>
<keyword evidence="6" id="KW-0808">Transferase</keyword>
<feature type="region of interest" description="Disordered" evidence="14">
    <location>
        <begin position="1"/>
        <end position="54"/>
    </location>
</feature>
<organism evidence="16 17">
    <name type="scientific">Ficus carica</name>
    <name type="common">Common fig</name>
    <dbReference type="NCBI Taxonomy" id="3494"/>
    <lineage>
        <taxon>Eukaryota</taxon>
        <taxon>Viridiplantae</taxon>
        <taxon>Streptophyta</taxon>
        <taxon>Embryophyta</taxon>
        <taxon>Tracheophyta</taxon>
        <taxon>Spermatophyta</taxon>
        <taxon>Magnoliopsida</taxon>
        <taxon>eudicotyledons</taxon>
        <taxon>Gunneridae</taxon>
        <taxon>Pentapetalae</taxon>
        <taxon>rosids</taxon>
        <taxon>fabids</taxon>
        <taxon>Rosales</taxon>
        <taxon>Moraceae</taxon>
        <taxon>Ficeae</taxon>
        <taxon>Ficus</taxon>
    </lineage>
</organism>
<dbReference type="PANTHER" id="PTHR31650:SF74">
    <property type="entry name" value="O-ACYLTRANSFERASE WSD1-LIKE"/>
    <property type="match status" value="1"/>
</dbReference>
<evidence type="ECO:0000256" key="10">
    <source>
        <dbReference type="ARBA" id="ARBA00023315"/>
    </source>
</evidence>
<dbReference type="FunFam" id="3.30.559.10:FF:000033">
    <property type="entry name" value="O-acyltransferase (WSD1-like) family protein"/>
    <property type="match status" value="1"/>
</dbReference>
<dbReference type="GO" id="GO:0004144">
    <property type="term" value="F:diacylglycerol O-acyltransferase activity"/>
    <property type="evidence" value="ECO:0007669"/>
    <property type="project" value="UniProtKB-EC"/>
</dbReference>
<evidence type="ECO:0000256" key="1">
    <source>
        <dbReference type="ARBA" id="ARBA00004162"/>
    </source>
</evidence>
<comment type="pathway">
    <text evidence="4">Lipid metabolism.</text>
</comment>
<dbReference type="EMBL" id="BTGU01002219">
    <property type="protein sequence ID" value="GMN35541.1"/>
    <property type="molecule type" value="Genomic_DNA"/>
</dbReference>
<keyword evidence="8" id="KW-1133">Transmembrane helix</keyword>
<evidence type="ECO:0000256" key="12">
    <source>
        <dbReference type="ARBA" id="ARBA00047604"/>
    </source>
</evidence>
<evidence type="ECO:0000256" key="5">
    <source>
        <dbReference type="ARBA" id="ARBA00022475"/>
    </source>
</evidence>
<evidence type="ECO:0000256" key="9">
    <source>
        <dbReference type="ARBA" id="ARBA00023136"/>
    </source>
</evidence>
<comment type="pathway">
    <text evidence="3">Glycerolipid metabolism; triacylglycerol biosynthesis.</text>
</comment>
<keyword evidence="17" id="KW-1185">Reference proteome</keyword>
<accession>A0AA88A7D9</accession>
<comment type="caution">
    <text evidence="16">The sequence shown here is derived from an EMBL/GenBank/DDBJ whole genome shotgun (WGS) entry which is preliminary data.</text>
</comment>
<evidence type="ECO:0000256" key="13">
    <source>
        <dbReference type="ARBA" id="ARBA00048109"/>
    </source>
</evidence>
<sequence length="343" mass="38853">MSMESEEGIRLRKQALRPIETKLRNRSPPSSSSRDEEIKKEEEEEEQPLSPAGRLFHEPNFNVHVLAIMGYKVKIDPVVALDNLPLTLLKHPRFSSLAAVDEKEGGKMKWVRTEVDLDKHIIIPDIDLANYKDCPDKYLEDYIYNLTKTSLDKTRPLWDLHILNLKTSQAESVGIFRIHHSLGDGISLMSLLLACTRQTSNPEALPTIPTHKIREKNNEGGNHFLGRLVVVLFGLWWVFKLFWNTLVDVCMFMATAFLVLKDTNTPIKGPPGSEKNPRRIVFKIVSLDDMKLVKNALNVGLAAGLQNKNAEGVPGTVKKNNLPRKIRLRSILFMNLRPSPGIQ</sequence>
<dbReference type="GO" id="GO:0005886">
    <property type="term" value="C:plasma membrane"/>
    <property type="evidence" value="ECO:0007669"/>
    <property type="project" value="UniProtKB-SubCell"/>
</dbReference>
<dbReference type="GO" id="GO:0005789">
    <property type="term" value="C:endoplasmic reticulum membrane"/>
    <property type="evidence" value="ECO:0007669"/>
    <property type="project" value="UniProtKB-SubCell"/>
</dbReference>
<comment type="subcellular location">
    <subcellularLocation>
        <location evidence="1">Cell membrane</location>
        <topology evidence="1">Single-pass membrane protein</topology>
    </subcellularLocation>
    <subcellularLocation>
        <location evidence="2">Endoplasmic reticulum membrane</location>
        <topology evidence="2">Single-pass membrane protein</topology>
    </subcellularLocation>
</comment>
<evidence type="ECO:0000256" key="11">
    <source>
        <dbReference type="ARBA" id="ARBA00024360"/>
    </source>
</evidence>
<comment type="catalytic activity">
    <reaction evidence="12">
        <text>a long chain fatty alcohol + a fatty acyl-CoA = a long-chain alcohol wax ester + CoA</text>
        <dbReference type="Rhea" id="RHEA:38443"/>
        <dbReference type="ChEBI" id="CHEBI:17135"/>
        <dbReference type="ChEBI" id="CHEBI:57287"/>
        <dbReference type="ChEBI" id="CHEBI:77636"/>
        <dbReference type="ChEBI" id="CHEBI:235323"/>
        <dbReference type="EC" id="2.3.1.75"/>
    </reaction>
</comment>
<dbReference type="InterPro" id="IPR004255">
    <property type="entry name" value="O-acyltransferase_WSD1_N"/>
</dbReference>
<evidence type="ECO:0000256" key="3">
    <source>
        <dbReference type="ARBA" id="ARBA00004771"/>
    </source>
</evidence>
<evidence type="ECO:0000259" key="15">
    <source>
        <dbReference type="Pfam" id="PF03007"/>
    </source>
</evidence>
<dbReference type="Pfam" id="PF03007">
    <property type="entry name" value="WS_DGAT_cat"/>
    <property type="match status" value="1"/>
</dbReference>
<evidence type="ECO:0000256" key="6">
    <source>
        <dbReference type="ARBA" id="ARBA00022679"/>
    </source>
</evidence>
<keyword evidence="5" id="KW-1003">Cell membrane</keyword>
<keyword evidence="7" id="KW-0812">Transmembrane</keyword>
<dbReference type="GO" id="GO:0019432">
    <property type="term" value="P:triglyceride biosynthetic process"/>
    <property type="evidence" value="ECO:0007669"/>
    <property type="project" value="TreeGrafter"/>
</dbReference>
<feature type="non-terminal residue" evidence="16">
    <location>
        <position position="1"/>
    </location>
</feature>